<keyword evidence="2" id="KW-1185">Reference proteome</keyword>
<name>A0AC61QK20_9BACT</name>
<protein>
    <submittedName>
        <fullName evidence="1">2-oxoacid:acceptor oxidoreductase subunit alpha</fullName>
    </submittedName>
</protein>
<organism evidence="1 2">
    <name type="scientific">Candidatus Syntrophosphaera thermopropionivorans</name>
    <dbReference type="NCBI Taxonomy" id="2593015"/>
    <lineage>
        <taxon>Bacteria</taxon>
        <taxon>Pseudomonadati</taxon>
        <taxon>Candidatus Cloacimonadota</taxon>
        <taxon>Candidatus Cloacimonadia</taxon>
        <taxon>Candidatus Cloacimonadales</taxon>
        <taxon>Candidatus Cloacimonadaceae</taxon>
        <taxon>Candidatus Syntrophosphaera</taxon>
    </lineage>
</organism>
<dbReference type="Proteomes" id="UP000294588">
    <property type="component" value="Unassembled WGS sequence"/>
</dbReference>
<proteinExistence type="predicted"/>
<comment type="caution">
    <text evidence="1">The sequence shown here is derived from an EMBL/GenBank/DDBJ whole genome shotgun (WGS) entry which is preliminary data.</text>
</comment>
<sequence length="410" mass="45034">MSNSETINPNTTMNNESKTSSTTKVEELQNLKGRKTVLMQGNEAVAYGALDAGCNFFAGYPITPSTEIAEILAAELPKRGGVFIQMEDELGSICAVIGASLAGAKALTATSGPGFSLMQEGIGFARSAETPCVVVDVQRVGPSTGMPTSCAQGDIQQSRWGTHGDSPAIVLYPDSVKESYELTIRAINLSEKYRTCVILLLDEVLGHMREAVRLPDLSNVRVISRVKPTVPPHWYKHYENNEKYPIPLASFGEGYRFHVTGLTHDSLGFPTNKPNEAAEMMARLKKKITYNIRDLVQIESFQMDDAKIAVFAAGITARSAKAAVVMARKEGIPAGLLRPLTIWPFPDDAVRKMLRDVDIVIVPELNQGQLIREIERLVKDRSDSKLIKIQRVDSKLIPPQDILQKIKEVI</sequence>
<accession>A0AC61QK20</accession>
<gene>
    <name evidence="1" type="ORF">E0946_02430</name>
</gene>
<evidence type="ECO:0000313" key="2">
    <source>
        <dbReference type="Proteomes" id="UP000294588"/>
    </source>
</evidence>
<evidence type="ECO:0000313" key="1">
    <source>
        <dbReference type="EMBL" id="TDF73635.1"/>
    </source>
</evidence>
<dbReference type="EMBL" id="SMOG01000004">
    <property type="protein sequence ID" value="TDF73635.1"/>
    <property type="molecule type" value="Genomic_DNA"/>
</dbReference>
<reference evidence="1" key="1">
    <citation type="submission" date="2019-03" db="EMBL/GenBank/DDBJ databases">
        <title>Candidatus Syntrophosphaera thermopropionivorans: a novel player in syntrophic propionate oxidation during anaerobic digestion.</title>
        <authorList>
            <person name="Dyksma S."/>
        </authorList>
    </citation>
    <scope>NUCLEOTIDE SEQUENCE</scope>
    <source>
        <strain evidence="1">W5</strain>
    </source>
</reference>